<dbReference type="KEGG" id="nsr:NS506_06467"/>
<dbReference type="AlphaFoldDB" id="A0ABC8B1G3"/>
<proteinExistence type="predicted"/>
<reference evidence="1 2" key="1">
    <citation type="submission" date="2016-10" db="EMBL/GenBank/DDBJ databases">
        <title>Genome sequence of Nocardia seriolae strain EM150506, isolated from Anguila japonica.</title>
        <authorList>
            <person name="Han H.-J."/>
        </authorList>
    </citation>
    <scope>NUCLEOTIDE SEQUENCE [LARGE SCALE GENOMIC DNA]</scope>
    <source>
        <strain evidence="1 2">EM150506</strain>
    </source>
</reference>
<dbReference type="Proteomes" id="UP000180166">
    <property type="component" value="Chromosome"/>
</dbReference>
<dbReference type="EMBL" id="CP017839">
    <property type="protein sequence ID" value="APB00503.1"/>
    <property type="molecule type" value="Genomic_DNA"/>
</dbReference>
<dbReference type="RefSeq" id="WP_317743384.1">
    <property type="nucleotide sequence ID" value="NZ_AP028458.1"/>
</dbReference>
<evidence type="ECO:0000313" key="2">
    <source>
        <dbReference type="Proteomes" id="UP000180166"/>
    </source>
</evidence>
<name>A0ABC8B1G3_9NOCA</name>
<gene>
    <name evidence="1" type="ORF">NS506_06467</name>
</gene>
<organism evidence="1 2">
    <name type="scientific">Nocardia seriolae</name>
    <dbReference type="NCBI Taxonomy" id="37332"/>
    <lineage>
        <taxon>Bacteria</taxon>
        <taxon>Bacillati</taxon>
        <taxon>Actinomycetota</taxon>
        <taxon>Actinomycetes</taxon>
        <taxon>Mycobacteriales</taxon>
        <taxon>Nocardiaceae</taxon>
        <taxon>Nocardia</taxon>
    </lineage>
</organism>
<accession>A0ABC8B1G3</accession>
<sequence>MTISDPDRKTVVPEGTSATFEKITAGSWTFLVTSRGGAASYTLTITAT</sequence>
<protein>
    <submittedName>
        <fullName evidence="1">Uncharacterized protein</fullName>
    </submittedName>
</protein>
<evidence type="ECO:0000313" key="1">
    <source>
        <dbReference type="EMBL" id="APB00503.1"/>
    </source>
</evidence>